<dbReference type="EMBL" id="JAOSHN010000001">
    <property type="protein sequence ID" value="MCU7377187.1"/>
    <property type="molecule type" value="Genomic_DNA"/>
</dbReference>
<keyword evidence="2" id="KW-1185">Reference proteome</keyword>
<reference evidence="1" key="1">
    <citation type="submission" date="2022-09" db="EMBL/GenBank/DDBJ databases">
        <title>Culturomic study of gut microbiota in children with autism spectrum disorder.</title>
        <authorList>
            <person name="Efimov B.A."/>
            <person name="Chaplin A.V."/>
            <person name="Sokolova S.R."/>
            <person name="Pikina A.P."/>
            <person name="Korzhanova M."/>
            <person name="Belova V."/>
            <person name="Korostin D."/>
        </authorList>
    </citation>
    <scope>NUCLEOTIDE SEQUENCE</scope>
    <source>
        <strain evidence="1">ASD5510</strain>
    </source>
</reference>
<organism evidence="1 2">
    <name type="scientific">Hominibacterium faecale</name>
    <dbReference type="NCBI Taxonomy" id="2839743"/>
    <lineage>
        <taxon>Bacteria</taxon>
        <taxon>Bacillati</taxon>
        <taxon>Bacillota</taxon>
        <taxon>Clostridia</taxon>
        <taxon>Peptostreptococcales</taxon>
        <taxon>Anaerovoracaceae</taxon>
        <taxon>Hominibacterium</taxon>
    </lineage>
</organism>
<dbReference type="Proteomes" id="UP001065549">
    <property type="component" value="Unassembled WGS sequence"/>
</dbReference>
<gene>
    <name evidence="1" type="ORF">OBO34_02330</name>
</gene>
<name>A0A9J6QRP5_9FIRM</name>
<dbReference type="GO" id="GO:0003824">
    <property type="term" value="F:catalytic activity"/>
    <property type="evidence" value="ECO:0007669"/>
    <property type="project" value="UniProtKB-ARBA"/>
</dbReference>
<dbReference type="Gene3D" id="3.90.226.10">
    <property type="entry name" value="2-enoyl-CoA Hydratase, Chain A, domain 1"/>
    <property type="match status" value="1"/>
</dbReference>
<dbReference type="PANTHER" id="PTHR11941">
    <property type="entry name" value="ENOYL-COA HYDRATASE-RELATED"/>
    <property type="match status" value="1"/>
</dbReference>
<evidence type="ECO:0000313" key="2">
    <source>
        <dbReference type="Proteomes" id="UP001065549"/>
    </source>
</evidence>
<accession>A0A9J6QRP5</accession>
<dbReference type="CDD" id="cd06558">
    <property type="entry name" value="crotonase-like"/>
    <property type="match status" value="1"/>
</dbReference>
<evidence type="ECO:0000313" key="1">
    <source>
        <dbReference type="EMBL" id="MCU7377187.1"/>
    </source>
</evidence>
<sequence length="286" mass="32718">MATNTQFVGWPTFDELKEMFKEHFIMERREDGVVLVRMHTKGESQLWSMELHDAIGKMWRLLGTDRETECIIFTGTGDNWISVFEDESWAPEKTDPAGTRYDHMFIDGRRMLIAMIQDVEVPTIGALIGRGGHSELALMCDICIMADDAVISDPHYCNGIVPGDGIHSCFFELMGTRRAVYAMFMNEMMDAETCLKYGLVSEVVPKDKLIDRAYEIADVIMAQHRTIRRLTAQVARRPWKQRIVDDLDMTFGTEMFGDFCNTSMLHSDIDSRDMYAEAAREKGVLK</sequence>
<dbReference type="GO" id="GO:0006635">
    <property type="term" value="P:fatty acid beta-oxidation"/>
    <property type="evidence" value="ECO:0007669"/>
    <property type="project" value="TreeGrafter"/>
</dbReference>
<dbReference type="RefSeq" id="WP_253020641.1">
    <property type="nucleotide sequence ID" value="NZ_JAOSHN010000001.1"/>
</dbReference>
<dbReference type="InterPro" id="IPR029045">
    <property type="entry name" value="ClpP/crotonase-like_dom_sf"/>
</dbReference>
<dbReference type="PANTHER" id="PTHR11941:SF54">
    <property type="entry name" value="ENOYL-COA HYDRATASE, MITOCHONDRIAL"/>
    <property type="match status" value="1"/>
</dbReference>
<proteinExistence type="predicted"/>
<dbReference type="SUPFAM" id="SSF52096">
    <property type="entry name" value="ClpP/crotonase"/>
    <property type="match status" value="1"/>
</dbReference>
<dbReference type="Pfam" id="PF00378">
    <property type="entry name" value="ECH_1"/>
    <property type="match status" value="1"/>
</dbReference>
<dbReference type="InterPro" id="IPR001753">
    <property type="entry name" value="Enoyl-CoA_hydra/iso"/>
</dbReference>
<protein>
    <submittedName>
        <fullName evidence="1">Enoyl-CoA hydratase/isomerase family protein</fullName>
    </submittedName>
</protein>
<dbReference type="AlphaFoldDB" id="A0A9J6QRP5"/>
<comment type="caution">
    <text evidence="1">The sequence shown here is derived from an EMBL/GenBank/DDBJ whole genome shotgun (WGS) entry which is preliminary data.</text>
</comment>